<gene>
    <name evidence="10" type="ORF">SELMODRAFT_70453</name>
</gene>
<dbReference type="InterPro" id="IPR004082">
    <property type="entry name" value="OBERON"/>
</dbReference>
<keyword evidence="3" id="KW-0863">Zinc-finger</keyword>
<dbReference type="InParanoid" id="D8QML9"/>
<dbReference type="GO" id="GO:0008270">
    <property type="term" value="F:zinc ion binding"/>
    <property type="evidence" value="ECO:0007669"/>
    <property type="project" value="UniProtKB-KW"/>
</dbReference>
<keyword evidence="2" id="KW-0479">Metal-binding</keyword>
<evidence type="ECO:0000259" key="8">
    <source>
        <dbReference type="Pfam" id="PF07227"/>
    </source>
</evidence>
<dbReference type="Pfam" id="PF16312">
    <property type="entry name" value="Oberon_cc"/>
    <property type="match status" value="1"/>
</dbReference>
<evidence type="ECO:0000313" key="10">
    <source>
        <dbReference type="EMBL" id="EFJ37960.1"/>
    </source>
</evidence>
<evidence type="ECO:0000256" key="5">
    <source>
        <dbReference type="ARBA" id="ARBA00023054"/>
    </source>
</evidence>
<dbReference type="KEGG" id="smo:SELMODRAFT_70453"/>
<evidence type="ECO:0000256" key="1">
    <source>
        <dbReference type="ARBA" id="ARBA00004123"/>
    </source>
</evidence>
<keyword evidence="11" id="KW-1185">Reference proteome</keyword>
<dbReference type="GO" id="GO:0010078">
    <property type="term" value="P:maintenance of root meristem identity"/>
    <property type="evidence" value="ECO:0000318"/>
    <property type="project" value="GO_Central"/>
</dbReference>
<dbReference type="GO" id="GO:0010071">
    <property type="term" value="P:root meristem specification"/>
    <property type="evidence" value="ECO:0000318"/>
    <property type="project" value="GO_Central"/>
</dbReference>
<name>D8QML9_SELML</name>
<dbReference type="OrthoDB" id="784473at2759"/>
<evidence type="ECO:0000256" key="7">
    <source>
        <dbReference type="SAM" id="Coils"/>
    </source>
</evidence>
<dbReference type="Proteomes" id="UP000001514">
    <property type="component" value="Unassembled WGS sequence"/>
</dbReference>
<comment type="subcellular location">
    <subcellularLocation>
        <location evidence="1">Nucleus</location>
    </subcellularLocation>
</comment>
<feature type="non-terminal residue" evidence="10">
    <location>
        <position position="1"/>
    </location>
</feature>
<accession>D8QML9</accession>
<feature type="domain" description="Oberon-like PHD finger" evidence="8">
    <location>
        <begin position="108"/>
        <end position="230"/>
    </location>
</feature>
<dbReference type="GO" id="GO:0005634">
    <property type="term" value="C:nucleus"/>
    <property type="evidence" value="ECO:0000318"/>
    <property type="project" value="GO_Central"/>
</dbReference>
<feature type="non-terminal residue" evidence="10">
    <location>
        <position position="431"/>
    </location>
</feature>
<evidence type="ECO:0000259" key="9">
    <source>
        <dbReference type="Pfam" id="PF16312"/>
    </source>
</evidence>
<evidence type="ECO:0000256" key="2">
    <source>
        <dbReference type="ARBA" id="ARBA00022723"/>
    </source>
</evidence>
<dbReference type="PANTHER" id="PTHR21736">
    <property type="entry name" value="VERNALIZATION-INSENSITIVE PROTEIN 3"/>
    <property type="match status" value="1"/>
</dbReference>
<keyword evidence="4" id="KW-0862">Zinc</keyword>
<dbReference type="InterPro" id="IPR047578">
    <property type="entry name" value="OBE1-like_PHD"/>
</dbReference>
<dbReference type="EMBL" id="GL377565">
    <property type="protein sequence ID" value="EFJ37960.1"/>
    <property type="molecule type" value="Genomic_DNA"/>
</dbReference>
<protein>
    <submittedName>
        <fullName evidence="10">Uncharacterized protein</fullName>
    </submittedName>
</protein>
<dbReference type="HOGENOM" id="CLU_006737_3_1_1"/>
<proteinExistence type="predicted"/>
<dbReference type="PRINTS" id="PR01544">
    <property type="entry name" value="ARATH130DUF"/>
</dbReference>
<dbReference type="Gramene" id="EFJ37960">
    <property type="protein sequence ID" value="EFJ37960"/>
    <property type="gene ID" value="SELMODRAFT_70453"/>
</dbReference>
<dbReference type="InterPro" id="IPR032881">
    <property type="entry name" value="Oberon-like_PHD"/>
</dbReference>
<evidence type="ECO:0000256" key="6">
    <source>
        <dbReference type="ARBA" id="ARBA00023242"/>
    </source>
</evidence>
<feature type="coiled-coil region" evidence="7">
    <location>
        <begin position="328"/>
        <end position="385"/>
    </location>
</feature>
<dbReference type="GO" id="GO:0010468">
    <property type="term" value="P:regulation of gene expression"/>
    <property type="evidence" value="ECO:0000318"/>
    <property type="project" value="GO_Central"/>
</dbReference>
<evidence type="ECO:0000256" key="3">
    <source>
        <dbReference type="ARBA" id="ARBA00022771"/>
    </source>
</evidence>
<evidence type="ECO:0000256" key="4">
    <source>
        <dbReference type="ARBA" id="ARBA00022833"/>
    </source>
</evidence>
<organism evidence="11">
    <name type="scientific">Selaginella moellendorffii</name>
    <name type="common">Spikemoss</name>
    <dbReference type="NCBI Taxonomy" id="88036"/>
    <lineage>
        <taxon>Eukaryota</taxon>
        <taxon>Viridiplantae</taxon>
        <taxon>Streptophyta</taxon>
        <taxon>Embryophyta</taxon>
        <taxon>Tracheophyta</taxon>
        <taxon>Lycopodiopsida</taxon>
        <taxon>Selaginellales</taxon>
        <taxon>Selaginellaceae</taxon>
        <taxon>Selaginella</taxon>
    </lineage>
</organism>
<dbReference type="AlphaFoldDB" id="D8QML9"/>
<reference evidence="10 11" key="1">
    <citation type="journal article" date="2011" name="Science">
        <title>The Selaginella genome identifies genetic changes associated with the evolution of vascular plants.</title>
        <authorList>
            <person name="Banks J.A."/>
            <person name="Nishiyama T."/>
            <person name="Hasebe M."/>
            <person name="Bowman J.L."/>
            <person name="Gribskov M."/>
            <person name="dePamphilis C."/>
            <person name="Albert V.A."/>
            <person name="Aono N."/>
            <person name="Aoyama T."/>
            <person name="Ambrose B.A."/>
            <person name="Ashton N.W."/>
            <person name="Axtell M.J."/>
            <person name="Barker E."/>
            <person name="Barker M.S."/>
            <person name="Bennetzen J.L."/>
            <person name="Bonawitz N.D."/>
            <person name="Chapple C."/>
            <person name="Cheng C."/>
            <person name="Correa L.G."/>
            <person name="Dacre M."/>
            <person name="DeBarry J."/>
            <person name="Dreyer I."/>
            <person name="Elias M."/>
            <person name="Engstrom E.M."/>
            <person name="Estelle M."/>
            <person name="Feng L."/>
            <person name="Finet C."/>
            <person name="Floyd S.K."/>
            <person name="Frommer W.B."/>
            <person name="Fujita T."/>
            <person name="Gramzow L."/>
            <person name="Gutensohn M."/>
            <person name="Harholt J."/>
            <person name="Hattori M."/>
            <person name="Heyl A."/>
            <person name="Hirai T."/>
            <person name="Hiwatashi Y."/>
            <person name="Ishikawa M."/>
            <person name="Iwata M."/>
            <person name="Karol K.G."/>
            <person name="Koehler B."/>
            <person name="Kolukisaoglu U."/>
            <person name="Kubo M."/>
            <person name="Kurata T."/>
            <person name="Lalonde S."/>
            <person name="Li K."/>
            <person name="Li Y."/>
            <person name="Litt A."/>
            <person name="Lyons E."/>
            <person name="Manning G."/>
            <person name="Maruyama T."/>
            <person name="Michael T.P."/>
            <person name="Mikami K."/>
            <person name="Miyazaki S."/>
            <person name="Morinaga S."/>
            <person name="Murata T."/>
            <person name="Mueller-Roeber B."/>
            <person name="Nelson D.R."/>
            <person name="Obara M."/>
            <person name="Oguri Y."/>
            <person name="Olmstead R.G."/>
            <person name="Onodera N."/>
            <person name="Petersen B.L."/>
            <person name="Pils B."/>
            <person name="Prigge M."/>
            <person name="Rensing S.A."/>
            <person name="Riano-Pachon D.M."/>
            <person name="Roberts A.W."/>
            <person name="Sato Y."/>
            <person name="Scheller H.V."/>
            <person name="Schulz B."/>
            <person name="Schulz C."/>
            <person name="Shakirov E.V."/>
            <person name="Shibagaki N."/>
            <person name="Shinohara N."/>
            <person name="Shippen D.E."/>
            <person name="Soerensen I."/>
            <person name="Sotooka R."/>
            <person name="Sugimoto N."/>
            <person name="Sugita M."/>
            <person name="Sumikawa N."/>
            <person name="Tanurdzic M."/>
            <person name="Theissen G."/>
            <person name="Ulvskov P."/>
            <person name="Wakazuki S."/>
            <person name="Weng J.K."/>
            <person name="Willats W.W."/>
            <person name="Wipf D."/>
            <person name="Wolf P.G."/>
            <person name="Yang L."/>
            <person name="Zimmer A.D."/>
            <person name="Zhu Q."/>
            <person name="Mitros T."/>
            <person name="Hellsten U."/>
            <person name="Loque D."/>
            <person name="Otillar R."/>
            <person name="Salamov A."/>
            <person name="Schmutz J."/>
            <person name="Shapiro H."/>
            <person name="Lindquist E."/>
            <person name="Lucas S."/>
            <person name="Rokhsar D."/>
            <person name="Grigoriev I.V."/>
        </authorList>
    </citation>
    <scope>NUCLEOTIDE SEQUENCE [LARGE SCALE GENOMIC DNA]</scope>
</reference>
<evidence type="ECO:0000313" key="11">
    <source>
        <dbReference type="Proteomes" id="UP000001514"/>
    </source>
</evidence>
<sequence length="431" mass="48932">NRVGLYEVAADPVAVVANKLQELPDIFLEDLKKSLTEMLGSVEKRDEFLRLQRILQRRNDLSAENLYVAHRTQLELLVAMKTGIQAFLLCENRMSTAALVEVFLQKRCRNFACQNQLPTDDCDCQFCSQKEGFCSGCMCIACSKFDFMANTCRWVGCDFCLHWCHTDCGIRLSYIKPGSAQGGKQSEMQFVCVACGHASDLFGFVREVFTTYAKDWSAETLRQELDCIQRIFRRSQDSRGKQLCWIAEKMLGKVEGCGDTSELCETIVRFFQEGKIDLETAKVQQQQQQQHGGGEVPAGAVAVRSGSYANAAEEMVAKSKSGSGNGNLQILDRELEAKRNEIAEMQYSRARKRSEIEEMESAIHIKQAEAKMFQLRADEARLEAERLRKIVLAKSEKMEEEYVAKGYKLHVNNAVEKRKRCFVEYQMLEKG</sequence>
<keyword evidence="6" id="KW-0539">Nucleus</keyword>
<dbReference type="GO" id="GO:0010492">
    <property type="term" value="P:maintenance of shoot apical meristem identity"/>
    <property type="evidence" value="ECO:0000318"/>
    <property type="project" value="GO_Central"/>
</dbReference>
<keyword evidence="5 7" id="KW-0175">Coiled coil</keyword>
<dbReference type="Pfam" id="PF07227">
    <property type="entry name" value="PHD_Oberon"/>
    <property type="match status" value="1"/>
</dbReference>
<dbReference type="InterPro" id="IPR032535">
    <property type="entry name" value="Oberon_CC"/>
</dbReference>
<dbReference type="STRING" id="88036.D8QML9"/>
<feature type="domain" description="Oberon coiled-coil region" evidence="9">
    <location>
        <begin position="328"/>
        <end position="430"/>
    </location>
</feature>
<dbReference type="PANTHER" id="PTHR21736:SF20">
    <property type="entry name" value="PROTEIN OBERON 4"/>
    <property type="match status" value="1"/>
</dbReference>
<dbReference type="FunCoup" id="D8QML9">
    <property type="interactions" value="1902"/>
</dbReference>
<dbReference type="CDD" id="cd15612">
    <property type="entry name" value="PHD_OBE1_like"/>
    <property type="match status" value="1"/>
</dbReference>